<dbReference type="AlphaFoldDB" id="A0A915BPZ4"/>
<dbReference type="Pfam" id="PF02466">
    <property type="entry name" value="Tim17"/>
    <property type="match status" value="1"/>
</dbReference>
<keyword evidence="7" id="KW-1185">Reference proteome</keyword>
<name>A0A915BPZ4_PARUN</name>
<keyword evidence="2 6" id="KW-0812">Transmembrane</keyword>
<evidence type="ECO:0000313" key="7">
    <source>
        <dbReference type="Proteomes" id="UP000887569"/>
    </source>
</evidence>
<evidence type="ECO:0000256" key="6">
    <source>
        <dbReference type="SAM" id="Phobius"/>
    </source>
</evidence>
<evidence type="ECO:0000256" key="1">
    <source>
        <dbReference type="ARBA" id="ARBA00004141"/>
    </source>
</evidence>
<dbReference type="PANTHER" id="PTHR15371:SF0">
    <property type="entry name" value="SD19278P"/>
    <property type="match status" value="1"/>
</dbReference>
<proteinExistence type="predicted"/>
<reference evidence="8" key="1">
    <citation type="submission" date="2022-11" db="UniProtKB">
        <authorList>
            <consortium name="WormBaseParasite"/>
        </authorList>
    </citation>
    <scope>IDENTIFICATION</scope>
</reference>
<feature type="transmembrane region" description="Helical" evidence="6">
    <location>
        <begin position="188"/>
        <end position="209"/>
    </location>
</feature>
<dbReference type="GO" id="GO:0005744">
    <property type="term" value="C:TIM23 mitochondrial import inner membrane translocase complex"/>
    <property type="evidence" value="ECO:0007669"/>
    <property type="project" value="TreeGrafter"/>
</dbReference>
<comment type="subcellular location">
    <subcellularLocation>
        <location evidence="1">Membrane</location>
        <topology evidence="1">Multi-pass membrane protein</topology>
    </subcellularLocation>
</comment>
<feature type="compositionally biased region" description="Polar residues" evidence="5">
    <location>
        <begin position="1"/>
        <end position="12"/>
    </location>
</feature>
<evidence type="ECO:0000313" key="8">
    <source>
        <dbReference type="WBParaSite" id="PgR051X_g042_t01"/>
    </source>
</evidence>
<dbReference type="PANTHER" id="PTHR15371">
    <property type="entry name" value="TIM23"/>
    <property type="match status" value="1"/>
</dbReference>
<feature type="compositionally biased region" description="Low complexity" evidence="5">
    <location>
        <begin position="20"/>
        <end position="34"/>
    </location>
</feature>
<accession>A0A915BPZ4</accession>
<evidence type="ECO:0000256" key="2">
    <source>
        <dbReference type="ARBA" id="ARBA00022692"/>
    </source>
</evidence>
<dbReference type="WBParaSite" id="PgR051X_g042_t01">
    <property type="protein sequence ID" value="PgR051X_g042_t01"/>
    <property type="gene ID" value="PgR051X_g042"/>
</dbReference>
<evidence type="ECO:0000256" key="4">
    <source>
        <dbReference type="ARBA" id="ARBA00023136"/>
    </source>
</evidence>
<evidence type="ECO:0000256" key="5">
    <source>
        <dbReference type="SAM" id="MobiDB-lite"/>
    </source>
</evidence>
<dbReference type="Proteomes" id="UP000887569">
    <property type="component" value="Unplaced"/>
</dbReference>
<dbReference type="GO" id="GO:0008320">
    <property type="term" value="F:protein transmembrane transporter activity"/>
    <property type="evidence" value="ECO:0007669"/>
    <property type="project" value="TreeGrafter"/>
</dbReference>
<organism evidence="7 8">
    <name type="scientific">Parascaris univalens</name>
    <name type="common">Nematode worm</name>
    <dbReference type="NCBI Taxonomy" id="6257"/>
    <lineage>
        <taxon>Eukaryota</taxon>
        <taxon>Metazoa</taxon>
        <taxon>Ecdysozoa</taxon>
        <taxon>Nematoda</taxon>
        <taxon>Chromadorea</taxon>
        <taxon>Rhabditida</taxon>
        <taxon>Spirurina</taxon>
        <taxon>Ascaridomorpha</taxon>
        <taxon>Ascaridoidea</taxon>
        <taxon>Ascarididae</taxon>
        <taxon>Parascaris</taxon>
    </lineage>
</organism>
<dbReference type="InterPro" id="IPR045238">
    <property type="entry name" value="Tim23-like"/>
</dbReference>
<dbReference type="GO" id="GO:0030150">
    <property type="term" value="P:protein import into mitochondrial matrix"/>
    <property type="evidence" value="ECO:0007669"/>
    <property type="project" value="TreeGrafter"/>
</dbReference>
<sequence length="225" mass="24229">MSWLWDSSSSTAPIEPQTVNDDASSSNSEAPEAPTFDSRPVFALDQIKNSGVPIQMQMSPYLQMDPSIFRQSAPQYIMPDGGNTGKGKFEFALGHIGWAVGGGYAVGAVRGFIPEFFNPDTRQLKGKPWMTRMMNATVKHGSGYAQPAGAAVFLFSALEILLRKLRPDDDFNSIAAGGMAGALYRSAYGLRASAIGAAAGLILATCWVFGNADSRQRMRDMLNYG</sequence>
<keyword evidence="4 6" id="KW-0472">Membrane</keyword>
<evidence type="ECO:0000256" key="3">
    <source>
        <dbReference type="ARBA" id="ARBA00022989"/>
    </source>
</evidence>
<feature type="transmembrane region" description="Helical" evidence="6">
    <location>
        <begin position="143"/>
        <end position="162"/>
    </location>
</feature>
<protein>
    <submittedName>
        <fullName evidence="8">Mitochondrial import inner membrane translocase subunit Tim23</fullName>
    </submittedName>
</protein>
<feature type="region of interest" description="Disordered" evidence="5">
    <location>
        <begin position="1"/>
        <end position="39"/>
    </location>
</feature>
<keyword evidence="3 6" id="KW-1133">Transmembrane helix</keyword>